<evidence type="ECO:0000256" key="1">
    <source>
        <dbReference type="ARBA" id="ARBA00004383"/>
    </source>
</evidence>
<dbReference type="GO" id="GO:0005886">
    <property type="term" value="C:plasma membrane"/>
    <property type="evidence" value="ECO:0007669"/>
    <property type="project" value="UniProtKB-SubCell"/>
</dbReference>
<dbReference type="GO" id="GO:0055085">
    <property type="term" value="P:transmembrane transport"/>
    <property type="evidence" value="ECO:0007669"/>
    <property type="project" value="InterPro"/>
</dbReference>
<evidence type="ECO:0000256" key="10">
    <source>
        <dbReference type="SAM" id="Phobius"/>
    </source>
</evidence>
<keyword evidence="3" id="KW-0813">Transport</keyword>
<proteinExistence type="inferred from homology"/>
<evidence type="ECO:0000256" key="8">
    <source>
        <dbReference type="ARBA" id="ARBA00022989"/>
    </source>
</evidence>
<comment type="caution">
    <text evidence="12">The sequence shown here is derived from an EMBL/GenBank/DDBJ whole genome shotgun (WGS) entry which is preliminary data.</text>
</comment>
<keyword evidence="8 10" id="KW-1133">Transmembrane helix</keyword>
<dbReference type="GO" id="GO:0015031">
    <property type="term" value="P:protein transport"/>
    <property type="evidence" value="ECO:0007669"/>
    <property type="project" value="UniProtKB-KW"/>
</dbReference>
<reference evidence="12" key="1">
    <citation type="journal article" date="2021" name="PeerJ">
        <title>Extensive microbial diversity within the chicken gut microbiome revealed by metagenomics and culture.</title>
        <authorList>
            <person name="Gilroy R."/>
            <person name="Ravi A."/>
            <person name="Getino M."/>
            <person name="Pursley I."/>
            <person name="Horton D.L."/>
            <person name="Alikhan N.F."/>
            <person name="Baker D."/>
            <person name="Gharbi K."/>
            <person name="Hall N."/>
            <person name="Watson M."/>
            <person name="Adriaenssens E.M."/>
            <person name="Foster-Nyarko E."/>
            <person name="Jarju S."/>
            <person name="Secka A."/>
            <person name="Antonio M."/>
            <person name="Oren A."/>
            <person name="Chaudhuri R.R."/>
            <person name="La Ragione R."/>
            <person name="Hildebrand F."/>
            <person name="Pallen M.J."/>
        </authorList>
    </citation>
    <scope>NUCLEOTIDE SEQUENCE</scope>
    <source>
        <strain evidence="12">ChiW4-1371</strain>
    </source>
</reference>
<dbReference type="EMBL" id="DXAQ01000094">
    <property type="protein sequence ID" value="HIZ89508.1"/>
    <property type="molecule type" value="Genomic_DNA"/>
</dbReference>
<keyword evidence="6 10" id="KW-0812">Transmembrane</keyword>
<dbReference type="Pfam" id="PF03544">
    <property type="entry name" value="TonB_C"/>
    <property type="match status" value="1"/>
</dbReference>
<keyword evidence="7" id="KW-0653">Protein transport</keyword>
<evidence type="ECO:0000256" key="5">
    <source>
        <dbReference type="ARBA" id="ARBA00022519"/>
    </source>
</evidence>
<feature type="domain" description="TonB C-terminal" evidence="11">
    <location>
        <begin position="161"/>
        <end position="252"/>
    </location>
</feature>
<dbReference type="Proteomes" id="UP000824176">
    <property type="component" value="Unassembled WGS sequence"/>
</dbReference>
<gene>
    <name evidence="12" type="ORF">H9804_06160</name>
</gene>
<reference evidence="12" key="2">
    <citation type="submission" date="2021-04" db="EMBL/GenBank/DDBJ databases">
        <authorList>
            <person name="Gilroy R."/>
        </authorList>
    </citation>
    <scope>NUCLEOTIDE SEQUENCE</scope>
    <source>
        <strain evidence="12">ChiW4-1371</strain>
    </source>
</reference>
<dbReference type="InterPro" id="IPR006260">
    <property type="entry name" value="TonB/TolA_C"/>
</dbReference>
<dbReference type="AlphaFoldDB" id="A0A9D2GT08"/>
<dbReference type="NCBIfam" id="TIGR01352">
    <property type="entry name" value="tonB_Cterm"/>
    <property type="match status" value="1"/>
</dbReference>
<evidence type="ECO:0000313" key="13">
    <source>
        <dbReference type="Proteomes" id="UP000824176"/>
    </source>
</evidence>
<sequence>MVYAKSKKISAVYNFYEREKLYKKSSYLSLFILVFIISAFVLLHIIFNLSKIINVPKAENNNTYNEEVSKVYKNENIKTGRKILADYSDFIIYSAAPVIKKEEVKKEEKKVEKIKQTKEVKKKTAAKVNAKPVQKNMPALNTSKSENTGSITSNNKELQNKIAAHIVSQMERYKKYPKQARRISAEGIAKVTFSVNTSGVVLSADITYSSGFKVLDNAAMQAAEKIIGSKVIENDAYNDLLQVTVPVDFYLN</sequence>
<evidence type="ECO:0000256" key="2">
    <source>
        <dbReference type="ARBA" id="ARBA00006555"/>
    </source>
</evidence>
<dbReference type="InterPro" id="IPR051045">
    <property type="entry name" value="TonB-dependent_transducer"/>
</dbReference>
<feature type="transmembrane region" description="Helical" evidence="10">
    <location>
        <begin position="27"/>
        <end position="47"/>
    </location>
</feature>
<dbReference type="SUPFAM" id="SSF74653">
    <property type="entry name" value="TolA/TonB C-terminal domain"/>
    <property type="match status" value="1"/>
</dbReference>
<dbReference type="InterPro" id="IPR037682">
    <property type="entry name" value="TonB_C"/>
</dbReference>
<dbReference type="Gene3D" id="3.30.1150.10">
    <property type="match status" value="1"/>
</dbReference>
<organism evidence="12 13">
    <name type="scientific">Candidatus Mucispirillum faecigallinarum</name>
    <dbReference type="NCBI Taxonomy" id="2838699"/>
    <lineage>
        <taxon>Bacteria</taxon>
        <taxon>Pseudomonadati</taxon>
        <taxon>Deferribacterota</taxon>
        <taxon>Deferribacteres</taxon>
        <taxon>Deferribacterales</taxon>
        <taxon>Mucispirillaceae</taxon>
        <taxon>Mucispirillum</taxon>
    </lineage>
</organism>
<accession>A0A9D2GT08</accession>
<keyword evidence="5" id="KW-0997">Cell inner membrane</keyword>
<comment type="subcellular location">
    <subcellularLocation>
        <location evidence="1">Cell inner membrane</location>
        <topology evidence="1">Single-pass membrane protein</topology>
        <orientation evidence="1">Periplasmic side</orientation>
    </subcellularLocation>
</comment>
<comment type="similarity">
    <text evidence="2">Belongs to the TonB family.</text>
</comment>
<evidence type="ECO:0000256" key="4">
    <source>
        <dbReference type="ARBA" id="ARBA00022475"/>
    </source>
</evidence>
<keyword evidence="9 10" id="KW-0472">Membrane</keyword>
<dbReference type="PANTHER" id="PTHR33446">
    <property type="entry name" value="PROTEIN TONB-RELATED"/>
    <property type="match status" value="1"/>
</dbReference>
<keyword evidence="4" id="KW-1003">Cell membrane</keyword>
<evidence type="ECO:0000256" key="9">
    <source>
        <dbReference type="ARBA" id="ARBA00023136"/>
    </source>
</evidence>
<name>A0A9D2GT08_9BACT</name>
<evidence type="ECO:0000313" key="12">
    <source>
        <dbReference type="EMBL" id="HIZ89508.1"/>
    </source>
</evidence>
<evidence type="ECO:0000256" key="6">
    <source>
        <dbReference type="ARBA" id="ARBA00022692"/>
    </source>
</evidence>
<evidence type="ECO:0000259" key="11">
    <source>
        <dbReference type="PROSITE" id="PS52015"/>
    </source>
</evidence>
<evidence type="ECO:0000256" key="3">
    <source>
        <dbReference type="ARBA" id="ARBA00022448"/>
    </source>
</evidence>
<evidence type="ECO:0000256" key="7">
    <source>
        <dbReference type="ARBA" id="ARBA00022927"/>
    </source>
</evidence>
<dbReference type="PROSITE" id="PS52015">
    <property type="entry name" value="TONB_CTD"/>
    <property type="match status" value="1"/>
</dbReference>
<protein>
    <submittedName>
        <fullName evidence="12">TonB family protein</fullName>
    </submittedName>
</protein>